<keyword evidence="3" id="KW-1185">Reference proteome</keyword>
<organism evidence="2 3">
    <name type="scientific">Pseudoalteromonas denitrificans DSM 6059</name>
    <dbReference type="NCBI Taxonomy" id="1123010"/>
    <lineage>
        <taxon>Bacteria</taxon>
        <taxon>Pseudomonadati</taxon>
        <taxon>Pseudomonadota</taxon>
        <taxon>Gammaproteobacteria</taxon>
        <taxon>Alteromonadales</taxon>
        <taxon>Pseudoalteromonadaceae</taxon>
        <taxon>Pseudoalteromonas</taxon>
    </lineage>
</organism>
<dbReference type="EMBL" id="FOLO01000025">
    <property type="protein sequence ID" value="SFC96076.1"/>
    <property type="molecule type" value="Genomic_DNA"/>
</dbReference>
<evidence type="ECO:0000313" key="2">
    <source>
        <dbReference type="EMBL" id="SFC96076.1"/>
    </source>
</evidence>
<dbReference type="AlphaFoldDB" id="A0A1I1NFB1"/>
<reference evidence="2 3" key="1">
    <citation type="submission" date="2016-10" db="EMBL/GenBank/DDBJ databases">
        <authorList>
            <person name="de Groot N.N."/>
        </authorList>
    </citation>
    <scope>NUCLEOTIDE SEQUENCE [LARGE SCALE GENOMIC DNA]</scope>
    <source>
        <strain evidence="2 3">DSM 6059</strain>
    </source>
</reference>
<proteinExistence type="predicted"/>
<feature type="transmembrane region" description="Helical" evidence="1">
    <location>
        <begin position="65"/>
        <end position="84"/>
    </location>
</feature>
<gene>
    <name evidence="2" type="ORF">SAMN02745724_03048</name>
</gene>
<feature type="transmembrane region" description="Helical" evidence="1">
    <location>
        <begin position="90"/>
        <end position="113"/>
    </location>
</feature>
<evidence type="ECO:0000256" key="1">
    <source>
        <dbReference type="SAM" id="Phobius"/>
    </source>
</evidence>
<sequence length="357" mass="42392">MEIFNEVKRLSKKPVLHKVEMIKVYGGAGVSMLNSSKFAQLPNLKGIKYLYLQQNDKPLVNILNLFRLFNFLVITLFFILSVSYKFEDDFFNYPLYFGCFLNYFLAMFSYFLIKKTGETSVYLDRNKQQVWVFSGKKKKYIAYSYQDFSCHIEKGYRNHGVITYSVRLIIKDKNILLSFGGDDAISVGNLFTEWELIQRIMDRLHPLPDVPDLEAYREFDPVTCEYDKKNNRPKAFWRKMKKQKLKKVVSEFEELSRSYKFDQHLQPKDNEANGWQRPEWLEKPWLHFSKEDLMTKAEAQTEYENEIHVPWYSVIISPDIMLLTRNITPNYLNYYDDENESDITVSSDNKVVPIKDN</sequence>
<dbReference type="Proteomes" id="UP000198862">
    <property type="component" value="Unassembled WGS sequence"/>
</dbReference>
<keyword evidence="1" id="KW-0472">Membrane</keyword>
<protein>
    <submittedName>
        <fullName evidence="2">Uncharacterized protein</fullName>
    </submittedName>
</protein>
<keyword evidence="1" id="KW-1133">Transmembrane helix</keyword>
<name>A0A1I1NFB1_9GAMM</name>
<evidence type="ECO:0000313" key="3">
    <source>
        <dbReference type="Proteomes" id="UP000198862"/>
    </source>
</evidence>
<keyword evidence="1" id="KW-0812">Transmembrane</keyword>
<dbReference type="RefSeq" id="WP_091985904.1">
    <property type="nucleotide sequence ID" value="NZ_FOLO01000025.1"/>
</dbReference>
<accession>A0A1I1NFB1</accession>
<dbReference type="OrthoDB" id="6160351at2"/>